<evidence type="ECO:0000259" key="7">
    <source>
        <dbReference type="SMART" id="SM00849"/>
    </source>
</evidence>
<dbReference type="PANTHER" id="PTHR30619:SF1">
    <property type="entry name" value="RECOMBINATION PROTEIN 2"/>
    <property type="match status" value="1"/>
</dbReference>
<keyword evidence="2" id="KW-1003">Cell membrane</keyword>
<dbReference type="Proteomes" id="UP000063387">
    <property type="component" value="Chromosome"/>
</dbReference>
<keyword evidence="3 6" id="KW-0812">Transmembrane</keyword>
<feature type="transmembrane region" description="Helical" evidence="6">
    <location>
        <begin position="227"/>
        <end position="248"/>
    </location>
</feature>
<gene>
    <name evidence="8" type="ORF">LOKO_01295</name>
</gene>
<protein>
    <submittedName>
        <fullName evidence="8">ComEC family competence protein</fullName>
    </submittedName>
</protein>
<sequence>MVISGLHVGLVATFTLLMARGLARLVAPRRWRLAVWPWWLAGVVAIGYAWLAGLQPPAMRAMIMTLIGLWVASGRHAPGPWQAWWLALGLIVVLDPLSVWRPGLWLSFIAVALLIVIWQGRPRPAGPRGWAWALLRTQLLLAPLMAAAVLLAFARLAPAAPVVNLVAVPVVSSLLVPLGLLGWLLTPVPVLSTLCWWLFERITLALIALLELAVAWLPLWWPSTEMILPLALMLGLIALLWALPGLAATLRVGGSLLLVPAMLGLAEPTQEPGSLRVRIQDVGQGQLVELRSANYRMLYDAGPRFASGFAPLAALWPPGQRFDRVMVSHDDIDHAGGVPLLAEEHLVGEFLAPPGETIDVPFTPCLRGQHWQRDGVTYRVLWPPEDTAALSSNDRSCVLEVTVGADRLLLTGDVGREVERAFLLDVERPVTALLAGHHGSRTSSGPQLVQSLAPRHVIYSAGRHNAFGHPHDEVVRRFRRAGSCQWSTALDGAVTLWLGRERESFIQATRVMPWRRSGVEGECHAVESPH</sequence>
<dbReference type="STRING" id="507626.LOKO_01295"/>
<feature type="transmembrane region" description="Helical" evidence="6">
    <location>
        <begin position="198"/>
        <end position="221"/>
    </location>
</feature>
<dbReference type="InterPro" id="IPR052159">
    <property type="entry name" value="Competence_DNA_uptake"/>
</dbReference>
<dbReference type="CDD" id="cd07731">
    <property type="entry name" value="ComA-like_MBL-fold"/>
    <property type="match status" value="1"/>
</dbReference>
<dbReference type="EMBL" id="CP014226">
    <property type="protein sequence ID" value="AMD00363.1"/>
    <property type="molecule type" value="Genomic_DNA"/>
</dbReference>
<dbReference type="PATRIC" id="fig|507626.3.peg.1279"/>
<organism evidence="8 9">
    <name type="scientific">Halomonas chromatireducens</name>
    <dbReference type="NCBI Taxonomy" id="507626"/>
    <lineage>
        <taxon>Bacteria</taxon>
        <taxon>Pseudomonadati</taxon>
        <taxon>Pseudomonadota</taxon>
        <taxon>Gammaproteobacteria</taxon>
        <taxon>Oceanospirillales</taxon>
        <taxon>Halomonadaceae</taxon>
        <taxon>Halomonas</taxon>
    </lineage>
</organism>
<dbReference type="InterPro" id="IPR004797">
    <property type="entry name" value="Competence_ComEC/Rec2"/>
</dbReference>
<dbReference type="KEGG" id="hco:LOKO_01295"/>
<dbReference type="NCBIfam" id="TIGR00361">
    <property type="entry name" value="ComEC_Rec2"/>
    <property type="match status" value="1"/>
</dbReference>
<dbReference type="GO" id="GO:0005886">
    <property type="term" value="C:plasma membrane"/>
    <property type="evidence" value="ECO:0007669"/>
    <property type="project" value="UniProtKB-SubCell"/>
</dbReference>
<keyword evidence="9" id="KW-1185">Reference proteome</keyword>
<evidence type="ECO:0000256" key="1">
    <source>
        <dbReference type="ARBA" id="ARBA00004651"/>
    </source>
</evidence>
<dbReference type="InterPro" id="IPR036866">
    <property type="entry name" value="RibonucZ/Hydroxyglut_hydro"/>
</dbReference>
<dbReference type="Gene3D" id="3.60.15.10">
    <property type="entry name" value="Ribonuclease Z/Hydroxyacylglutathione hydrolase-like"/>
    <property type="match status" value="1"/>
</dbReference>
<reference evidence="8 9" key="1">
    <citation type="journal article" date="2016" name="Genome Announc.">
        <title>Draft Genome Sequence of 'Halomonas chromatireducens' Strain AGD 8-3, a Haloalkaliphilic Chromate- and Selenite-Reducing Gammaproteobacterium.</title>
        <authorList>
            <person name="Sharko F.S."/>
            <person name="Shapovalova A.A."/>
            <person name="Tsygankova S.V."/>
            <person name="Komova A.V."/>
            <person name="Boulygina E.S."/>
            <person name="Teslyuk A.B."/>
            <person name="Gotovtsev P.M."/>
            <person name="Namsaraev Z.B."/>
            <person name="Khijniak T.V."/>
            <person name="Nedoluzhko A.V."/>
            <person name="Vasilov R.G."/>
        </authorList>
    </citation>
    <scope>NUCLEOTIDE SEQUENCE [LARGE SCALE GENOMIC DNA]</scope>
    <source>
        <strain evidence="8 9">AGD 8-3</strain>
    </source>
</reference>
<feature type="domain" description="Metallo-beta-lactamase" evidence="7">
    <location>
        <begin position="284"/>
        <end position="463"/>
    </location>
</feature>
<reference evidence="8 9" key="2">
    <citation type="submission" date="2016-02" db="EMBL/GenBank/DDBJ databases">
        <authorList>
            <person name="Wen L."/>
            <person name="He K."/>
            <person name="Yang H."/>
        </authorList>
    </citation>
    <scope>NUCLEOTIDE SEQUENCE [LARGE SCALE GENOMIC DNA]</scope>
    <source>
        <strain evidence="8 9">AGD 8-3</strain>
    </source>
</reference>
<evidence type="ECO:0000256" key="2">
    <source>
        <dbReference type="ARBA" id="ARBA00022475"/>
    </source>
</evidence>
<evidence type="ECO:0000313" key="9">
    <source>
        <dbReference type="Proteomes" id="UP000063387"/>
    </source>
</evidence>
<proteinExistence type="predicted"/>
<feature type="transmembrane region" description="Helical" evidence="6">
    <location>
        <begin position="33"/>
        <end position="51"/>
    </location>
</feature>
<dbReference type="SUPFAM" id="SSF56281">
    <property type="entry name" value="Metallo-hydrolase/oxidoreductase"/>
    <property type="match status" value="1"/>
</dbReference>
<evidence type="ECO:0000256" key="3">
    <source>
        <dbReference type="ARBA" id="ARBA00022692"/>
    </source>
</evidence>
<feature type="transmembrane region" description="Helical" evidence="6">
    <location>
        <begin position="104"/>
        <end position="121"/>
    </location>
</feature>
<feature type="transmembrane region" description="Helical" evidence="6">
    <location>
        <begin position="166"/>
        <end position="186"/>
    </location>
</feature>
<keyword evidence="4 6" id="KW-1133">Transmembrane helix</keyword>
<keyword evidence="5 6" id="KW-0472">Membrane</keyword>
<feature type="transmembrane region" description="Helical" evidence="6">
    <location>
        <begin position="81"/>
        <end position="98"/>
    </location>
</feature>
<evidence type="ECO:0000256" key="6">
    <source>
        <dbReference type="SAM" id="Phobius"/>
    </source>
</evidence>
<feature type="transmembrane region" description="Helical" evidence="6">
    <location>
        <begin position="6"/>
        <end position="26"/>
    </location>
</feature>
<accession>A0A0X8HCY8</accession>
<dbReference type="InterPro" id="IPR035681">
    <property type="entry name" value="ComA-like_MBL"/>
</dbReference>
<dbReference type="PANTHER" id="PTHR30619">
    <property type="entry name" value="DNA INTERNALIZATION/COMPETENCE PROTEIN COMEC/REC2"/>
    <property type="match status" value="1"/>
</dbReference>
<dbReference type="InterPro" id="IPR001279">
    <property type="entry name" value="Metallo-B-lactamas"/>
</dbReference>
<feature type="transmembrane region" description="Helical" evidence="6">
    <location>
        <begin position="133"/>
        <end position="154"/>
    </location>
</feature>
<dbReference type="NCBIfam" id="TIGR00360">
    <property type="entry name" value="ComEC_N-term"/>
    <property type="match status" value="1"/>
</dbReference>
<dbReference type="InterPro" id="IPR004477">
    <property type="entry name" value="ComEC_N"/>
</dbReference>
<evidence type="ECO:0000256" key="5">
    <source>
        <dbReference type="ARBA" id="ARBA00023136"/>
    </source>
</evidence>
<name>A0A0X8HCY8_9GAMM</name>
<dbReference type="Pfam" id="PF00753">
    <property type="entry name" value="Lactamase_B"/>
    <property type="match status" value="1"/>
</dbReference>
<dbReference type="SMART" id="SM00849">
    <property type="entry name" value="Lactamase_B"/>
    <property type="match status" value="1"/>
</dbReference>
<dbReference type="Pfam" id="PF03772">
    <property type="entry name" value="Competence"/>
    <property type="match status" value="1"/>
</dbReference>
<evidence type="ECO:0000313" key="8">
    <source>
        <dbReference type="EMBL" id="AMD00363.1"/>
    </source>
</evidence>
<comment type="subcellular location">
    <subcellularLocation>
        <location evidence="1">Cell membrane</location>
        <topology evidence="1">Multi-pass membrane protein</topology>
    </subcellularLocation>
</comment>
<evidence type="ECO:0000256" key="4">
    <source>
        <dbReference type="ARBA" id="ARBA00022989"/>
    </source>
</evidence>
<dbReference type="AlphaFoldDB" id="A0A0X8HCY8"/>
<dbReference type="GO" id="GO:0030420">
    <property type="term" value="P:establishment of competence for transformation"/>
    <property type="evidence" value="ECO:0007669"/>
    <property type="project" value="InterPro"/>
</dbReference>